<proteinExistence type="predicted"/>
<evidence type="ECO:0000256" key="1">
    <source>
        <dbReference type="SAM" id="MobiDB-lite"/>
    </source>
</evidence>
<feature type="region of interest" description="Disordered" evidence="1">
    <location>
        <begin position="1"/>
        <end position="36"/>
    </location>
</feature>
<feature type="compositionally biased region" description="Polar residues" evidence="1">
    <location>
        <begin position="1"/>
        <end position="15"/>
    </location>
</feature>
<gene>
    <name evidence="2" type="ORF">RM863_38990</name>
</gene>
<accession>A0ABU2UYY2</accession>
<feature type="compositionally biased region" description="Polar residues" evidence="1">
    <location>
        <begin position="26"/>
        <end position="36"/>
    </location>
</feature>
<sequence>TNTTNAPTGAPQPNHTLLPGTAPGTARSQEVAQRTSNNPGGLASLLVNFAGGVCYVAGASTSSLVKNFWEGITHPITFTPPKKTTPFENSLALGKANFDPIELLANEPFKNVLAIRHQPNSTFDEITHQLGNNKQITTSYIPNLPSLIGKGDVFESKAIKSEDPNNPFLLTVHNLLQKERQLGLREKGDNEKMHPMSRLVDIHNQIVTLTHILPSMDMQPED</sequence>
<organism evidence="2 3">
    <name type="scientific">Streptomyces hintoniae</name>
    <dbReference type="NCBI Taxonomy" id="3075521"/>
    <lineage>
        <taxon>Bacteria</taxon>
        <taxon>Bacillati</taxon>
        <taxon>Actinomycetota</taxon>
        <taxon>Actinomycetes</taxon>
        <taxon>Kitasatosporales</taxon>
        <taxon>Streptomycetaceae</taxon>
        <taxon>Streptomyces</taxon>
    </lineage>
</organism>
<comment type="caution">
    <text evidence="2">The sequence shown here is derived from an EMBL/GenBank/DDBJ whole genome shotgun (WGS) entry which is preliminary data.</text>
</comment>
<evidence type="ECO:0000313" key="2">
    <source>
        <dbReference type="EMBL" id="MDT0478111.1"/>
    </source>
</evidence>
<name>A0ABU2UYY2_9ACTN</name>
<dbReference type="Proteomes" id="UP001180489">
    <property type="component" value="Unassembled WGS sequence"/>
</dbReference>
<evidence type="ECO:0000313" key="3">
    <source>
        <dbReference type="Proteomes" id="UP001180489"/>
    </source>
</evidence>
<protein>
    <submittedName>
        <fullName evidence="2">Uncharacterized protein</fullName>
    </submittedName>
</protein>
<feature type="non-terminal residue" evidence="2">
    <location>
        <position position="222"/>
    </location>
</feature>
<dbReference type="EMBL" id="JAVRFF010000133">
    <property type="protein sequence ID" value="MDT0478111.1"/>
    <property type="molecule type" value="Genomic_DNA"/>
</dbReference>
<feature type="non-terminal residue" evidence="2">
    <location>
        <position position="1"/>
    </location>
</feature>
<dbReference type="RefSeq" id="WP_311638061.1">
    <property type="nucleotide sequence ID" value="NZ_JAVRFF010000133.1"/>
</dbReference>
<keyword evidence="3" id="KW-1185">Reference proteome</keyword>
<reference evidence="2" key="1">
    <citation type="submission" date="2024-05" db="EMBL/GenBank/DDBJ databases">
        <title>30 novel species of actinomycetes from the DSMZ collection.</title>
        <authorList>
            <person name="Nouioui I."/>
        </authorList>
    </citation>
    <scope>NUCLEOTIDE SEQUENCE</scope>
    <source>
        <strain evidence="2">DSM 41014</strain>
    </source>
</reference>